<organism evidence="1">
    <name type="scientific">freshwater metagenome</name>
    <dbReference type="NCBI Taxonomy" id="449393"/>
    <lineage>
        <taxon>unclassified sequences</taxon>
        <taxon>metagenomes</taxon>
        <taxon>ecological metagenomes</taxon>
    </lineage>
</organism>
<dbReference type="InterPro" id="IPR045425">
    <property type="entry name" value="DUF6508"/>
</dbReference>
<proteinExistence type="predicted"/>
<dbReference type="EMBL" id="CAFAAB010000017">
    <property type="protein sequence ID" value="CAB4777101.1"/>
    <property type="molecule type" value="Genomic_DNA"/>
</dbReference>
<dbReference type="AlphaFoldDB" id="A0A6J6VWV8"/>
<protein>
    <submittedName>
        <fullName evidence="1">Unannotated protein</fullName>
    </submittedName>
</protein>
<gene>
    <name evidence="1" type="ORF">UFOPK2958_00269</name>
</gene>
<sequence length="146" mass="16994">MNLREARLKAGEHLQAVTEEQWRLFFLAYDATQGVPAGEMHGGDLVSEFPKKVFQMPFFVLSREWSRWVRAFYQQEILADIAWMEIPEIKEPHWRPSDAAEALVALVLYVRRDRFVEGGLAANIRQGDVQYAISKLAEEFRPRDIE</sequence>
<dbReference type="Pfam" id="PF20118">
    <property type="entry name" value="DUF6508"/>
    <property type="match status" value="1"/>
</dbReference>
<name>A0A6J6VWV8_9ZZZZ</name>
<accession>A0A6J6VWV8</accession>
<evidence type="ECO:0000313" key="1">
    <source>
        <dbReference type="EMBL" id="CAB4777101.1"/>
    </source>
</evidence>
<reference evidence="1" key="1">
    <citation type="submission" date="2020-05" db="EMBL/GenBank/DDBJ databases">
        <authorList>
            <person name="Chiriac C."/>
            <person name="Salcher M."/>
            <person name="Ghai R."/>
            <person name="Kavagutti S V."/>
        </authorList>
    </citation>
    <scope>NUCLEOTIDE SEQUENCE</scope>
</reference>